<gene>
    <name evidence="5" type="ORF">AVDCRST_MAG59-2123</name>
</gene>
<feature type="domain" description="Thiamine phosphate synthase/TenI" evidence="4">
    <location>
        <begin position="37"/>
        <end position="218"/>
    </location>
</feature>
<dbReference type="Pfam" id="PF02597">
    <property type="entry name" value="ThiS"/>
    <property type="match status" value="1"/>
</dbReference>
<evidence type="ECO:0000259" key="4">
    <source>
        <dbReference type="Pfam" id="PF02581"/>
    </source>
</evidence>
<dbReference type="InterPro" id="IPR012675">
    <property type="entry name" value="Beta-grasp_dom_sf"/>
</dbReference>
<dbReference type="InterPro" id="IPR003749">
    <property type="entry name" value="ThiS/MoaD-like"/>
</dbReference>
<dbReference type="InterPro" id="IPR016155">
    <property type="entry name" value="Mopterin_synth/thiamin_S_b"/>
</dbReference>
<keyword evidence="2" id="KW-0784">Thiamine biosynthesis</keyword>
<dbReference type="InterPro" id="IPR022998">
    <property type="entry name" value="ThiamineP_synth_TenI"/>
</dbReference>
<dbReference type="InterPro" id="IPR036206">
    <property type="entry name" value="ThiamineP_synth_sf"/>
</dbReference>
<dbReference type="PANTHER" id="PTHR20857:SF15">
    <property type="entry name" value="THIAMINE-PHOSPHATE SYNTHASE"/>
    <property type="match status" value="1"/>
</dbReference>
<dbReference type="GO" id="GO:0009228">
    <property type="term" value="P:thiamine biosynthetic process"/>
    <property type="evidence" value="ECO:0007669"/>
    <property type="project" value="UniProtKB-KW"/>
</dbReference>
<dbReference type="GO" id="GO:0005737">
    <property type="term" value="C:cytoplasm"/>
    <property type="evidence" value="ECO:0007669"/>
    <property type="project" value="TreeGrafter"/>
</dbReference>
<dbReference type="SUPFAM" id="SSF51391">
    <property type="entry name" value="Thiamin phosphate synthase"/>
    <property type="match status" value="1"/>
</dbReference>
<dbReference type="Gene3D" id="3.20.20.70">
    <property type="entry name" value="Aldolase class I"/>
    <property type="match status" value="1"/>
</dbReference>
<dbReference type="NCBIfam" id="TIGR01683">
    <property type="entry name" value="thiS"/>
    <property type="match status" value="1"/>
</dbReference>
<name>A0A6J4UNN9_9BACT</name>
<reference evidence="5" key="1">
    <citation type="submission" date="2020-02" db="EMBL/GenBank/DDBJ databases">
        <authorList>
            <person name="Meier V. D."/>
        </authorList>
    </citation>
    <scope>NUCLEOTIDE SEQUENCE</scope>
    <source>
        <strain evidence="5">AVDCRST_MAG59</strain>
    </source>
</reference>
<accession>A0A6J4UNN9</accession>
<comment type="pathway">
    <text evidence="1">Cofactor biosynthesis; thiamine diphosphate biosynthesis.</text>
</comment>
<evidence type="ECO:0000313" key="5">
    <source>
        <dbReference type="EMBL" id="CAA9555461.1"/>
    </source>
</evidence>
<evidence type="ECO:0000256" key="3">
    <source>
        <dbReference type="SAM" id="MobiDB-lite"/>
    </source>
</evidence>
<dbReference type="InterPro" id="IPR010035">
    <property type="entry name" value="Thi_S"/>
</dbReference>
<evidence type="ECO:0000256" key="2">
    <source>
        <dbReference type="ARBA" id="ARBA00022977"/>
    </source>
</evidence>
<evidence type="ECO:0000256" key="1">
    <source>
        <dbReference type="ARBA" id="ARBA00004948"/>
    </source>
</evidence>
<dbReference type="PANTHER" id="PTHR20857">
    <property type="entry name" value="THIAMINE-PHOSPHATE PYROPHOSPHORYLASE"/>
    <property type="match status" value="1"/>
</dbReference>
<proteinExistence type="predicted"/>
<dbReference type="InterPro" id="IPR013785">
    <property type="entry name" value="Aldolase_TIM"/>
</dbReference>
<dbReference type="Gene3D" id="3.10.20.30">
    <property type="match status" value="1"/>
</dbReference>
<feature type="region of interest" description="Disordered" evidence="3">
    <location>
        <begin position="1"/>
        <end position="25"/>
    </location>
</feature>
<dbReference type="CDD" id="cd00565">
    <property type="entry name" value="Ubl_ThiS"/>
    <property type="match status" value="1"/>
</dbReference>
<dbReference type="AlphaFoldDB" id="A0A6J4UNN9"/>
<dbReference type="Pfam" id="PF02581">
    <property type="entry name" value="TMP-TENI"/>
    <property type="match status" value="1"/>
</dbReference>
<dbReference type="SUPFAM" id="SSF54285">
    <property type="entry name" value="MoaD/ThiS"/>
    <property type="match status" value="1"/>
</dbReference>
<dbReference type="EMBL" id="CADCWF010000131">
    <property type="protein sequence ID" value="CAA9555461.1"/>
    <property type="molecule type" value="Genomic_DNA"/>
</dbReference>
<organism evidence="5">
    <name type="scientific">uncultured Thermomicrobiales bacterium</name>
    <dbReference type="NCBI Taxonomy" id="1645740"/>
    <lineage>
        <taxon>Bacteria</taxon>
        <taxon>Pseudomonadati</taxon>
        <taxon>Thermomicrobiota</taxon>
        <taxon>Thermomicrobia</taxon>
        <taxon>Thermomicrobiales</taxon>
        <taxon>environmental samples</taxon>
    </lineage>
</organism>
<dbReference type="GO" id="GO:0004789">
    <property type="term" value="F:thiamine-phosphate diphosphorylase activity"/>
    <property type="evidence" value="ECO:0007669"/>
    <property type="project" value="TreeGrafter"/>
</dbReference>
<sequence>MATVGSHALAPSPDARERGNLGAAPPAVIPRPAHLKLMLILGSRPGRVSLPDLAEAAVAGGVDAIQVRMPGAAPERVREVAAAVRERIGERAALLVNGDPATAAPIAAALGGGVHLPERAGAEAIAAARAVLGSGARIGRSVHSPEAAAVSDGVDYLLAGHVFSTASHPGAPPLGLAGLARVVTAARRPVLAIGGIDAVNVAEVIRVGAAGVAAIGAIVDTPEPERAARALRAALDRALEERLEADMEPQTTTRSWTEEPASPLAVTVNGKLVEVAAGWTVHDFLASKRLSDEMALVELNGTILARTAYGVTSLREGDQLEVVHAVGGG</sequence>
<protein>
    <recommendedName>
        <fullName evidence="4">Thiamine phosphate synthase/TenI domain-containing protein</fullName>
    </recommendedName>
</protein>
<dbReference type="CDD" id="cd00564">
    <property type="entry name" value="TMP_TenI"/>
    <property type="match status" value="1"/>
</dbReference>